<dbReference type="AlphaFoldDB" id="U4KNN3"/>
<protein>
    <submittedName>
        <fullName evidence="1">Uncharacterized protein</fullName>
    </submittedName>
</protein>
<dbReference type="EMBL" id="FO681348">
    <property type="protein sequence ID" value="CCV65886.1"/>
    <property type="molecule type" value="Genomic_DNA"/>
</dbReference>
<dbReference type="HOGENOM" id="CLU_1044368_0_0_14"/>
<dbReference type="RefSeq" id="WP_030004748.1">
    <property type="nucleotide sequence ID" value="NC_022549.1"/>
</dbReference>
<name>U4KNN3_9MOLU</name>
<dbReference type="STRING" id="61635.BN85308650"/>
<evidence type="ECO:0000313" key="2">
    <source>
        <dbReference type="Proteomes" id="UP000032737"/>
    </source>
</evidence>
<accession>U4KNN3</accession>
<reference evidence="1 2" key="1">
    <citation type="journal article" date="2013" name="J. Mol. Microbiol. Biotechnol.">
        <title>Analysis of the Complete Genomes of Acholeplasma brassicae , A. palmae and A. laidlawii and Their Comparison to the Obligate Parasites from ' Candidatus Phytoplasma'.</title>
        <authorList>
            <person name="Kube M."/>
            <person name="Siewert C."/>
            <person name="Migdoll A.M."/>
            <person name="Duduk B."/>
            <person name="Holz S."/>
            <person name="Rabus R."/>
            <person name="Seemuller E."/>
            <person name="Mitrovic J."/>
            <person name="Muller I."/>
            <person name="Buttner C."/>
            <person name="Reinhardt R."/>
        </authorList>
    </citation>
    <scope>NUCLEOTIDE SEQUENCE [LARGE SCALE GENOMIC DNA]</scope>
    <source>
        <strain evidence="2">0502</strain>
    </source>
</reference>
<gene>
    <name evidence="1" type="ORF">BN85308650</name>
</gene>
<evidence type="ECO:0000313" key="1">
    <source>
        <dbReference type="EMBL" id="CCV65886.1"/>
    </source>
</evidence>
<dbReference type="Proteomes" id="UP000032737">
    <property type="component" value="Chromosome"/>
</dbReference>
<proteinExistence type="predicted"/>
<sequence length="266" mass="31118">MKKILTPVIMLLIVLMLLINYKATIKPNQSLAISQKTRYSVMQNETFTLEVDLFFNQENLLMNKEAIEYLYIADQNQTKKIVTSTFEISYLAKRNFIGQSFKKYRFSLSFKDLSNDFHINESYLTIVLKNDEVYHFYIGQVSFLSNQRNENESHLYVKDLYGLNDDSNEQSLSEVVITIDPKEAITIKKITLNHFDWIEPNEVITTEKTFHIKVNPSDLIYQRSAIRIEYVHQGNTYSSSIDGFLFFDFKAKSETLGEVNTIYELN</sequence>
<organism evidence="1 2">
    <name type="scientific">Acholeplasma brassicae</name>
    <dbReference type="NCBI Taxonomy" id="61635"/>
    <lineage>
        <taxon>Bacteria</taxon>
        <taxon>Bacillati</taxon>
        <taxon>Mycoplasmatota</taxon>
        <taxon>Mollicutes</taxon>
        <taxon>Acholeplasmatales</taxon>
        <taxon>Acholeplasmataceae</taxon>
        <taxon>Acholeplasma</taxon>
    </lineage>
</organism>
<dbReference type="KEGG" id="abra:BN85308650"/>
<keyword evidence="2" id="KW-1185">Reference proteome</keyword>